<dbReference type="RefSeq" id="WP_095552388.1">
    <property type="nucleotide sequence ID" value="NZ_NSJE01000018.1"/>
</dbReference>
<dbReference type="PANTHER" id="PTHR30093:SF34">
    <property type="entry name" value="PREPILIN PEPTIDASE-DEPENDENT PROTEIN D"/>
    <property type="match status" value="1"/>
</dbReference>
<dbReference type="InterPro" id="IPR012902">
    <property type="entry name" value="N_methyl_site"/>
</dbReference>
<dbReference type="AlphaFoldDB" id="A0A2A2AWI6"/>
<evidence type="ECO:0000256" key="3">
    <source>
        <dbReference type="RuleBase" id="RU000389"/>
    </source>
</evidence>
<evidence type="ECO:0000256" key="4">
    <source>
        <dbReference type="SAM" id="Phobius"/>
    </source>
</evidence>
<feature type="transmembrane region" description="Helical" evidence="4">
    <location>
        <begin position="12"/>
        <end position="32"/>
    </location>
</feature>
<keyword evidence="3" id="KW-0281">Fimbrium</keyword>
<dbReference type="InterPro" id="IPR045584">
    <property type="entry name" value="Pilin-like"/>
</dbReference>
<accession>A0A2A2AWI6</accession>
<evidence type="ECO:0000256" key="1">
    <source>
        <dbReference type="ARBA" id="ARBA00005233"/>
    </source>
</evidence>
<dbReference type="Proteomes" id="UP000218439">
    <property type="component" value="Unassembled WGS sequence"/>
</dbReference>
<name>A0A2A2AWI6_9BURK</name>
<dbReference type="EMBL" id="NSJE01000018">
    <property type="protein sequence ID" value="PAT42133.1"/>
    <property type="molecule type" value="Genomic_DNA"/>
</dbReference>
<proteinExistence type="inferred from homology"/>
<dbReference type="Pfam" id="PF07963">
    <property type="entry name" value="N_methyl"/>
    <property type="match status" value="1"/>
</dbReference>
<dbReference type="PROSITE" id="PS00409">
    <property type="entry name" value="PROKAR_NTER_METHYL"/>
    <property type="match status" value="1"/>
</dbReference>
<evidence type="ECO:0000313" key="6">
    <source>
        <dbReference type="Proteomes" id="UP000218439"/>
    </source>
</evidence>
<dbReference type="InterPro" id="IPR001082">
    <property type="entry name" value="Pilin"/>
</dbReference>
<keyword evidence="4" id="KW-0472">Membrane</keyword>
<keyword evidence="4" id="KW-0812">Transmembrane</keyword>
<dbReference type="GO" id="GO:0007155">
    <property type="term" value="P:cell adhesion"/>
    <property type="evidence" value="ECO:0007669"/>
    <property type="project" value="InterPro"/>
</dbReference>
<dbReference type="GO" id="GO:0009289">
    <property type="term" value="C:pilus"/>
    <property type="evidence" value="ECO:0007669"/>
    <property type="project" value="InterPro"/>
</dbReference>
<evidence type="ECO:0000256" key="2">
    <source>
        <dbReference type="ARBA" id="ARBA00022481"/>
    </source>
</evidence>
<dbReference type="Pfam" id="PF00114">
    <property type="entry name" value="Pilin"/>
    <property type="match status" value="1"/>
</dbReference>
<sequence length="179" mass="18188">MRSRRFGGFSLIEMMVVVAIIGILAAIALPAYQDYVVRARVTEALIIADAAKLRVQDFLAGGNPQGNATGYATGFNCLGSGPCQSGLAPLPSTHNISAIDIDVNSGVVTVLMTANAGGGTLILTPNAPAGVALPFGSVTFTPPMSPTEWRCAAAGAISSGFVGFVAGTLPAKYAPSECK</sequence>
<dbReference type="NCBIfam" id="TIGR02532">
    <property type="entry name" value="IV_pilin_GFxxxE"/>
    <property type="match status" value="1"/>
</dbReference>
<dbReference type="PANTHER" id="PTHR30093">
    <property type="entry name" value="GENERAL SECRETION PATHWAY PROTEIN G"/>
    <property type="match status" value="1"/>
</dbReference>
<gene>
    <name evidence="5" type="ORF">CK621_10680</name>
</gene>
<organism evidence="5 6">
    <name type="scientific">Vandammella animalimorsus</name>
    <dbReference type="NCBI Taxonomy" id="2029117"/>
    <lineage>
        <taxon>Bacteria</taxon>
        <taxon>Pseudomonadati</taxon>
        <taxon>Pseudomonadota</taxon>
        <taxon>Betaproteobacteria</taxon>
        <taxon>Burkholderiales</taxon>
        <taxon>Comamonadaceae</taxon>
        <taxon>Vandammella</taxon>
    </lineage>
</organism>
<comment type="caution">
    <text evidence="5">The sequence shown here is derived from an EMBL/GenBank/DDBJ whole genome shotgun (WGS) entry which is preliminary data.</text>
</comment>
<protein>
    <submittedName>
        <fullName evidence="5">Pilin</fullName>
    </submittedName>
</protein>
<evidence type="ECO:0000313" key="5">
    <source>
        <dbReference type="EMBL" id="PAT42133.1"/>
    </source>
</evidence>
<keyword evidence="4" id="KW-1133">Transmembrane helix</keyword>
<comment type="similarity">
    <text evidence="1 3">Belongs to the N-Me-Phe pilin family.</text>
</comment>
<dbReference type="Gene3D" id="3.30.700.10">
    <property type="entry name" value="Glycoprotein, Type 4 Pilin"/>
    <property type="match status" value="1"/>
</dbReference>
<reference evidence="5 6" key="1">
    <citation type="submission" date="2017-08" db="EMBL/GenBank/DDBJ databases">
        <title>WGS of Clinical strains of the CDC Group NO-1 linked to zoonotic infections in humans.</title>
        <authorList>
            <person name="Bernier A.-M."/>
            <person name="Bernard K."/>
        </authorList>
    </citation>
    <scope>NUCLEOTIDE SEQUENCE [LARGE SCALE GENOMIC DNA]</scope>
    <source>
        <strain evidence="5 6">NML120219</strain>
    </source>
</reference>
<dbReference type="SUPFAM" id="SSF54523">
    <property type="entry name" value="Pili subunits"/>
    <property type="match status" value="1"/>
</dbReference>
<keyword evidence="2" id="KW-0488">Methylation</keyword>